<evidence type="ECO:0000256" key="3">
    <source>
        <dbReference type="PROSITE-ProRule" id="PRU00169"/>
    </source>
</evidence>
<dbReference type="GO" id="GO:0006355">
    <property type="term" value="P:regulation of DNA-templated transcription"/>
    <property type="evidence" value="ECO:0007669"/>
    <property type="project" value="InterPro"/>
</dbReference>
<dbReference type="Pfam" id="PF00072">
    <property type="entry name" value="Response_reg"/>
    <property type="match status" value="1"/>
</dbReference>
<dbReference type="GO" id="GO:0003677">
    <property type="term" value="F:DNA binding"/>
    <property type="evidence" value="ECO:0007669"/>
    <property type="project" value="UniProtKB-KW"/>
</dbReference>
<accession>A0A8E1W992</accession>
<dbReference type="SUPFAM" id="SSF46894">
    <property type="entry name" value="C-terminal effector domain of the bipartite response regulators"/>
    <property type="match status" value="1"/>
</dbReference>
<dbReference type="PROSITE" id="PS50110">
    <property type="entry name" value="RESPONSE_REGULATORY"/>
    <property type="match status" value="1"/>
</dbReference>
<dbReference type="InterPro" id="IPR016032">
    <property type="entry name" value="Sig_transdc_resp-reg_C-effctor"/>
</dbReference>
<evidence type="ECO:0000313" key="6">
    <source>
        <dbReference type="EMBL" id="MBB2506242.1"/>
    </source>
</evidence>
<dbReference type="Gene3D" id="1.10.10.10">
    <property type="entry name" value="Winged helix-like DNA-binding domain superfamily/Winged helix DNA-binding domain"/>
    <property type="match status" value="1"/>
</dbReference>
<proteinExistence type="predicted"/>
<keyword evidence="1 3" id="KW-0597">Phosphoprotein</keyword>
<dbReference type="EMBL" id="JACJHR010000157">
    <property type="protein sequence ID" value="MBB2506242.1"/>
    <property type="molecule type" value="Genomic_DNA"/>
</dbReference>
<evidence type="ECO:0000256" key="1">
    <source>
        <dbReference type="ARBA" id="ARBA00022553"/>
    </source>
</evidence>
<reference evidence="6 7" key="1">
    <citation type="submission" date="2020-08" db="EMBL/GenBank/DDBJ databases">
        <title>Amycolatopsis echigonensis JCM 21831.</title>
        <authorList>
            <person name="Tedsree N."/>
            <person name="Kuncharoen N."/>
            <person name="Likhitwitayawuid K."/>
            <person name="Tanasupawat S."/>
        </authorList>
    </citation>
    <scope>NUCLEOTIDE SEQUENCE [LARGE SCALE GENOMIC DNA]</scope>
    <source>
        <strain evidence="6 7">JCM 21831</strain>
    </source>
</reference>
<dbReference type="InterPro" id="IPR011006">
    <property type="entry name" value="CheY-like_superfamily"/>
</dbReference>
<feature type="modified residue" description="4-aspartylphosphate" evidence="3">
    <location>
        <position position="52"/>
    </location>
</feature>
<organism evidence="6 7">
    <name type="scientific">Amycolatopsis echigonensis</name>
    <dbReference type="NCBI Taxonomy" id="2576905"/>
    <lineage>
        <taxon>Bacteria</taxon>
        <taxon>Bacillati</taxon>
        <taxon>Actinomycetota</taxon>
        <taxon>Actinomycetes</taxon>
        <taxon>Pseudonocardiales</taxon>
        <taxon>Pseudonocardiaceae</taxon>
        <taxon>Amycolatopsis</taxon>
    </lineage>
</organism>
<evidence type="ECO:0000313" key="7">
    <source>
        <dbReference type="Proteomes" id="UP000550260"/>
    </source>
</evidence>
<dbReference type="InterPro" id="IPR036388">
    <property type="entry name" value="WH-like_DNA-bd_sf"/>
</dbReference>
<dbReference type="InterPro" id="IPR039420">
    <property type="entry name" value="WalR-like"/>
</dbReference>
<dbReference type="SMART" id="SM00448">
    <property type="entry name" value="REC"/>
    <property type="match status" value="1"/>
</dbReference>
<comment type="caution">
    <text evidence="6">The sequence shown here is derived from an EMBL/GenBank/DDBJ whole genome shotgun (WGS) entry which is preliminary data.</text>
</comment>
<sequence length="201" mass="21814">MRAVLIDDHQLVLEGLGRVLQRQGMQVVGTFLDSAEACRFLRQSPVDFVVVDLRLGEMSGLQAVREVRSLLPRSRIAVLTSYDDPAAASEAVRAGATGFLLKTTLSSELGRQLREVADGNLVVDARVASAVFEPRRLLGDSELKTLALVAAGLTNREIGARLHLSHHTIKDHLTKAMRKLGTSTRAETVAKAVQQGLLERA</sequence>
<evidence type="ECO:0000256" key="2">
    <source>
        <dbReference type="ARBA" id="ARBA00023125"/>
    </source>
</evidence>
<evidence type="ECO:0000259" key="4">
    <source>
        <dbReference type="PROSITE" id="PS50043"/>
    </source>
</evidence>
<name>A0A8E1W992_9PSEU</name>
<dbReference type="PANTHER" id="PTHR43214">
    <property type="entry name" value="TWO-COMPONENT RESPONSE REGULATOR"/>
    <property type="match status" value="1"/>
</dbReference>
<dbReference type="GO" id="GO:0000160">
    <property type="term" value="P:phosphorelay signal transduction system"/>
    <property type="evidence" value="ECO:0007669"/>
    <property type="project" value="InterPro"/>
</dbReference>
<dbReference type="SUPFAM" id="SSF52172">
    <property type="entry name" value="CheY-like"/>
    <property type="match status" value="1"/>
</dbReference>
<feature type="domain" description="HTH luxR-type" evidence="4">
    <location>
        <begin position="131"/>
        <end position="196"/>
    </location>
</feature>
<feature type="domain" description="Response regulatory" evidence="5">
    <location>
        <begin position="2"/>
        <end position="117"/>
    </location>
</feature>
<gene>
    <name evidence="6" type="ORF">H5411_44935</name>
</gene>
<dbReference type="SMART" id="SM00421">
    <property type="entry name" value="HTH_LUXR"/>
    <property type="match status" value="1"/>
</dbReference>
<dbReference type="RefSeq" id="WP_183127855.1">
    <property type="nucleotide sequence ID" value="NZ_JACJHR010000157.1"/>
</dbReference>
<dbReference type="CDD" id="cd17535">
    <property type="entry name" value="REC_NarL-like"/>
    <property type="match status" value="1"/>
</dbReference>
<evidence type="ECO:0000259" key="5">
    <source>
        <dbReference type="PROSITE" id="PS50110"/>
    </source>
</evidence>
<dbReference type="Proteomes" id="UP000550260">
    <property type="component" value="Unassembled WGS sequence"/>
</dbReference>
<dbReference type="Gene3D" id="3.40.50.2300">
    <property type="match status" value="1"/>
</dbReference>
<dbReference type="InterPro" id="IPR001789">
    <property type="entry name" value="Sig_transdc_resp-reg_receiver"/>
</dbReference>
<dbReference type="AlphaFoldDB" id="A0A8E1W992"/>
<dbReference type="InterPro" id="IPR058245">
    <property type="entry name" value="NreC/VraR/RcsB-like_REC"/>
</dbReference>
<dbReference type="InterPro" id="IPR000792">
    <property type="entry name" value="Tscrpt_reg_LuxR_C"/>
</dbReference>
<dbReference type="CDD" id="cd06170">
    <property type="entry name" value="LuxR_C_like"/>
    <property type="match status" value="1"/>
</dbReference>
<dbReference type="PANTHER" id="PTHR43214:SF43">
    <property type="entry name" value="TWO-COMPONENT RESPONSE REGULATOR"/>
    <property type="match status" value="1"/>
</dbReference>
<dbReference type="PRINTS" id="PR00038">
    <property type="entry name" value="HTHLUXR"/>
</dbReference>
<dbReference type="PROSITE" id="PS50043">
    <property type="entry name" value="HTH_LUXR_2"/>
    <property type="match status" value="1"/>
</dbReference>
<dbReference type="Pfam" id="PF00196">
    <property type="entry name" value="GerE"/>
    <property type="match status" value="1"/>
</dbReference>
<protein>
    <submittedName>
        <fullName evidence="6">Response regulator transcription factor</fullName>
    </submittedName>
</protein>
<keyword evidence="2" id="KW-0238">DNA-binding</keyword>